<reference evidence="2" key="1">
    <citation type="submission" date="2014-05" db="EMBL/GenBank/DDBJ databases">
        <title>Key roles for freshwater Actinobacteria revealed by deep metagenomic sequencing.</title>
        <authorList>
            <person name="Ghai R."/>
            <person name="Mizuno C.M."/>
            <person name="Picazo A."/>
            <person name="Camacho A."/>
            <person name="Rodriguez-Valera F."/>
        </authorList>
    </citation>
    <scope>NUCLEOTIDE SEQUENCE</scope>
</reference>
<keyword evidence="1" id="KW-0472">Membrane</keyword>
<comment type="caution">
    <text evidence="2">The sequence shown here is derived from an EMBL/GenBank/DDBJ whole genome shotgun (WGS) entry which is preliminary data.</text>
</comment>
<organism evidence="2">
    <name type="scientific">freshwater metagenome</name>
    <dbReference type="NCBI Taxonomy" id="449393"/>
    <lineage>
        <taxon>unclassified sequences</taxon>
        <taxon>metagenomes</taxon>
        <taxon>ecological metagenomes</taxon>
    </lineage>
</organism>
<dbReference type="EMBL" id="JNSK01000088">
    <property type="protein sequence ID" value="KGA15659.1"/>
    <property type="molecule type" value="Genomic_DNA"/>
</dbReference>
<evidence type="ECO:0000313" key="2">
    <source>
        <dbReference type="EMBL" id="KGA15659.1"/>
    </source>
</evidence>
<sequence>MLSITLKPLGGHLAAGDGAAGFFLELGFLVTFFVGVGLAFGVELAVGLAVGLGESVTVGVGAGDSVTAKLCTGIRVRDSERATDKSFIDHSI</sequence>
<gene>
    <name evidence="2" type="ORF">GM50_16655</name>
</gene>
<name>A0A094Q0U1_9ZZZZ</name>
<proteinExistence type="predicted"/>
<dbReference type="AlphaFoldDB" id="A0A094Q0U1"/>
<evidence type="ECO:0000256" key="1">
    <source>
        <dbReference type="SAM" id="Phobius"/>
    </source>
</evidence>
<feature type="transmembrane region" description="Helical" evidence="1">
    <location>
        <begin position="20"/>
        <end position="42"/>
    </location>
</feature>
<keyword evidence="1" id="KW-1133">Transmembrane helix</keyword>
<accession>A0A094Q0U1</accession>
<keyword evidence="1" id="KW-0812">Transmembrane</keyword>
<protein>
    <submittedName>
        <fullName evidence="2">Uncharacterized protein</fullName>
    </submittedName>
</protein>